<comment type="caution">
    <text evidence="4">The sequence shown here is derived from an EMBL/GenBank/DDBJ whole genome shotgun (WGS) entry which is preliminary data.</text>
</comment>
<dbReference type="SUPFAM" id="SSF55729">
    <property type="entry name" value="Acyl-CoA N-acyltransferases (Nat)"/>
    <property type="match status" value="1"/>
</dbReference>
<evidence type="ECO:0000256" key="1">
    <source>
        <dbReference type="ARBA" id="ARBA00022679"/>
    </source>
</evidence>
<organism evidence="4 5">
    <name type="scientific">Cohnella ginsengisoli</name>
    <dbReference type="NCBI Taxonomy" id="425004"/>
    <lineage>
        <taxon>Bacteria</taxon>
        <taxon>Bacillati</taxon>
        <taxon>Bacillota</taxon>
        <taxon>Bacilli</taxon>
        <taxon>Bacillales</taxon>
        <taxon>Paenibacillaceae</taxon>
        <taxon>Cohnella</taxon>
    </lineage>
</organism>
<dbReference type="PROSITE" id="PS51186">
    <property type="entry name" value="GNAT"/>
    <property type="match status" value="1"/>
</dbReference>
<dbReference type="Gene3D" id="3.40.630.30">
    <property type="match status" value="1"/>
</dbReference>
<accession>A0A9X4KNS5</accession>
<dbReference type="PANTHER" id="PTHR43877:SF1">
    <property type="entry name" value="ACETYLTRANSFERASE"/>
    <property type="match status" value="1"/>
</dbReference>
<dbReference type="InterPro" id="IPR000182">
    <property type="entry name" value="GNAT_dom"/>
</dbReference>
<dbReference type="InterPro" id="IPR016181">
    <property type="entry name" value="Acyl_CoA_acyltransferase"/>
</dbReference>
<dbReference type="Pfam" id="PF13527">
    <property type="entry name" value="Acetyltransf_9"/>
    <property type="match status" value="1"/>
</dbReference>
<dbReference type="PANTHER" id="PTHR43877">
    <property type="entry name" value="AMINOALKYLPHOSPHONATE N-ACETYLTRANSFERASE-RELATED-RELATED"/>
    <property type="match status" value="1"/>
</dbReference>
<protein>
    <submittedName>
        <fullName evidence="4">N-acetyltransferase</fullName>
    </submittedName>
</protein>
<gene>
    <name evidence="4" type="ORF">OMP38_33575</name>
</gene>
<keyword evidence="2" id="KW-0012">Acyltransferase</keyword>
<reference evidence="4 5" key="1">
    <citation type="submission" date="2022-10" db="EMBL/GenBank/DDBJ databases">
        <title>Comparative genomic analysis of Cohnella hashimotonis sp. nov., isolated from the International Space Station.</title>
        <authorList>
            <person name="Simpson A."/>
            <person name="Venkateswaran K."/>
        </authorList>
    </citation>
    <scope>NUCLEOTIDE SEQUENCE [LARGE SCALE GENOMIC DNA]</scope>
    <source>
        <strain evidence="4 5">DSM 18997</strain>
    </source>
</reference>
<dbReference type="Proteomes" id="UP001153387">
    <property type="component" value="Unassembled WGS sequence"/>
</dbReference>
<evidence type="ECO:0000313" key="5">
    <source>
        <dbReference type="Proteomes" id="UP001153387"/>
    </source>
</evidence>
<dbReference type="EMBL" id="JAPDHZ010000008">
    <property type="protein sequence ID" value="MDG0795211.1"/>
    <property type="molecule type" value="Genomic_DNA"/>
</dbReference>
<evidence type="ECO:0000313" key="4">
    <source>
        <dbReference type="EMBL" id="MDG0795211.1"/>
    </source>
</evidence>
<sequence>MIQIRTETNEDIEAVRQVHLAAFGGREDESRLADRIRESAGFVPELSLVAESDGRLAGHMLISKAELVDGQDATGTFVLAPIGVLPDAQGRGIGGELIREGIRRAQRLGHKLIFLIGHPSYYPRFGFKPAVDSGLVLMQFDVPDDVFMVLELAEGELARLAATRKEKYGELKYPQTFFA</sequence>
<proteinExistence type="predicted"/>
<name>A0A9X4KNS5_9BACL</name>
<feature type="domain" description="N-acetyltransferase" evidence="3">
    <location>
        <begin position="2"/>
        <end position="153"/>
    </location>
</feature>
<dbReference type="GO" id="GO:0016747">
    <property type="term" value="F:acyltransferase activity, transferring groups other than amino-acyl groups"/>
    <property type="evidence" value="ECO:0007669"/>
    <property type="project" value="InterPro"/>
</dbReference>
<dbReference type="AlphaFoldDB" id="A0A9X4KNS5"/>
<evidence type="ECO:0000259" key="3">
    <source>
        <dbReference type="PROSITE" id="PS51186"/>
    </source>
</evidence>
<dbReference type="InterPro" id="IPR050832">
    <property type="entry name" value="Bact_Acetyltransf"/>
</dbReference>
<keyword evidence="1" id="KW-0808">Transferase</keyword>
<dbReference type="RefSeq" id="WP_277568904.1">
    <property type="nucleotide sequence ID" value="NZ_JAPDHZ010000008.1"/>
</dbReference>
<dbReference type="CDD" id="cd04301">
    <property type="entry name" value="NAT_SF"/>
    <property type="match status" value="1"/>
</dbReference>
<evidence type="ECO:0000256" key="2">
    <source>
        <dbReference type="ARBA" id="ARBA00023315"/>
    </source>
</evidence>
<keyword evidence="5" id="KW-1185">Reference proteome</keyword>